<comment type="similarity">
    <text evidence="2 14">Belongs to the radical SAM superfamily. RlmN family.</text>
</comment>
<comment type="cofactor">
    <cofactor evidence="14">
        <name>[4Fe-4S] cluster</name>
        <dbReference type="ChEBI" id="CHEBI:49883"/>
    </cofactor>
    <text evidence="14">Binds 1 [4Fe-4S] cluster. The cluster is coordinated with 3 cysteines and an exchangeable S-adenosyl-L-methionine.</text>
</comment>
<evidence type="ECO:0000256" key="2">
    <source>
        <dbReference type="ARBA" id="ARBA00007544"/>
    </source>
</evidence>
<feature type="binding site" evidence="14">
    <location>
        <position position="204"/>
    </location>
    <ligand>
        <name>S-adenosyl-L-methionine</name>
        <dbReference type="ChEBI" id="CHEBI:59789"/>
    </ligand>
</feature>
<evidence type="ECO:0000256" key="3">
    <source>
        <dbReference type="ARBA" id="ARBA00022485"/>
    </source>
</evidence>
<dbReference type="GO" id="GO:0000049">
    <property type="term" value="F:tRNA binding"/>
    <property type="evidence" value="ECO:0007669"/>
    <property type="project" value="UniProtKB-UniRule"/>
</dbReference>
<dbReference type="HOGENOM" id="CLU_029101_0_0_6"/>
<keyword evidence="17" id="KW-1185">Reference proteome</keyword>
<keyword evidence="9 14" id="KW-0819">tRNA processing</keyword>
<name>A0A090AJ31_9ENTR</name>
<reference evidence="16 17" key="2">
    <citation type="journal article" date="2014" name="Curr. Biol.">
        <title>Symbiont-Supplemented Maternal Investment Underpinning Host's Ecological Adaptation.</title>
        <authorList>
            <person name="Kaiwa N."/>
            <person name="Hosokawa T."/>
            <person name="Nikoh N."/>
            <person name="Tanahashi M."/>
            <person name="Moriyama M."/>
            <person name="Meng X.Y."/>
            <person name="Maeda T."/>
            <person name="Yamaguchi K."/>
            <person name="Shigenobu S."/>
            <person name="Ito M."/>
            <person name="Fukatsu T."/>
        </authorList>
    </citation>
    <scope>NUCLEOTIDE SEQUENCE [LARGE SCALE GENOMIC DNA]</scope>
    <source>
        <strain evidence="16 17">UwTKB</strain>
    </source>
</reference>
<keyword evidence="13 14" id="KW-1015">Disulfide bond</keyword>
<dbReference type="CDD" id="cd01335">
    <property type="entry name" value="Radical_SAM"/>
    <property type="match status" value="1"/>
</dbReference>
<evidence type="ECO:0000256" key="1">
    <source>
        <dbReference type="ARBA" id="ARBA00004496"/>
    </source>
</evidence>
<dbReference type="InterPro" id="IPR027492">
    <property type="entry name" value="RNA_MTrfase_RlmN"/>
</dbReference>
<evidence type="ECO:0000256" key="9">
    <source>
        <dbReference type="ARBA" id="ARBA00022694"/>
    </source>
</evidence>
<organism evidence="16 17">
    <name type="scientific">Candidatus Tachikawaea gelatinosa</name>
    <dbReference type="NCBI Taxonomy" id="1410383"/>
    <lineage>
        <taxon>Bacteria</taxon>
        <taxon>Pseudomonadati</taxon>
        <taxon>Pseudomonadota</taxon>
        <taxon>Gammaproteobacteria</taxon>
        <taxon>Enterobacterales</taxon>
        <taxon>Enterobacteriaceae</taxon>
        <taxon>Candidatus Tachikawaea</taxon>
    </lineage>
</organism>
<keyword evidence="8 14" id="KW-0949">S-adenosyl-L-methionine</keyword>
<dbReference type="Pfam" id="PF21016">
    <property type="entry name" value="RlmN_N"/>
    <property type="match status" value="1"/>
</dbReference>
<evidence type="ECO:0000256" key="8">
    <source>
        <dbReference type="ARBA" id="ARBA00022691"/>
    </source>
</evidence>
<dbReference type="InterPro" id="IPR058240">
    <property type="entry name" value="rSAM_sf"/>
</dbReference>
<keyword evidence="5 14" id="KW-0698">rRNA processing</keyword>
<comment type="catalytic activity">
    <reaction evidence="14">
        <text>adenosine(2503) in 23S rRNA + 2 reduced [2Fe-2S]-[ferredoxin] + 2 S-adenosyl-L-methionine = 2-methyladenosine(2503) in 23S rRNA + 5'-deoxyadenosine + L-methionine + 2 oxidized [2Fe-2S]-[ferredoxin] + S-adenosyl-L-homocysteine</text>
        <dbReference type="Rhea" id="RHEA:42916"/>
        <dbReference type="Rhea" id="RHEA-COMP:10000"/>
        <dbReference type="Rhea" id="RHEA-COMP:10001"/>
        <dbReference type="Rhea" id="RHEA-COMP:10152"/>
        <dbReference type="Rhea" id="RHEA-COMP:10282"/>
        <dbReference type="ChEBI" id="CHEBI:17319"/>
        <dbReference type="ChEBI" id="CHEBI:33737"/>
        <dbReference type="ChEBI" id="CHEBI:33738"/>
        <dbReference type="ChEBI" id="CHEBI:57844"/>
        <dbReference type="ChEBI" id="CHEBI:57856"/>
        <dbReference type="ChEBI" id="CHEBI:59789"/>
        <dbReference type="ChEBI" id="CHEBI:74411"/>
        <dbReference type="ChEBI" id="CHEBI:74497"/>
        <dbReference type="EC" id="2.1.1.192"/>
    </reaction>
</comment>
<dbReference type="InterPro" id="IPR040072">
    <property type="entry name" value="Methyltransferase_A"/>
</dbReference>
<dbReference type="Proteomes" id="UP000031627">
    <property type="component" value="Chromosome"/>
</dbReference>
<feature type="active site" description="Proton acceptor" evidence="14">
    <location>
        <position position="101"/>
    </location>
</feature>
<dbReference type="HAMAP" id="MF_01849">
    <property type="entry name" value="RNA_methyltr_RlmN"/>
    <property type="match status" value="1"/>
</dbReference>
<evidence type="ECO:0000256" key="10">
    <source>
        <dbReference type="ARBA" id="ARBA00022723"/>
    </source>
</evidence>
<dbReference type="GO" id="GO:0019843">
    <property type="term" value="F:rRNA binding"/>
    <property type="evidence" value="ECO:0007669"/>
    <property type="project" value="UniProtKB-UniRule"/>
</dbReference>
<keyword evidence="12 14" id="KW-0411">Iron-sulfur</keyword>
<dbReference type="Pfam" id="PF04055">
    <property type="entry name" value="Radical_SAM"/>
    <property type="match status" value="1"/>
</dbReference>
<feature type="binding site" evidence="14">
    <location>
        <position position="125"/>
    </location>
    <ligand>
        <name>[4Fe-4S] cluster</name>
        <dbReference type="ChEBI" id="CHEBI:49883"/>
        <note>4Fe-4S-S-AdoMet</note>
    </ligand>
</feature>
<dbReference type="GO" id="GO:0046872">
    <property type="term" value="F:metal ion binding"/>
    <property type="evidence" value="ECO:0007669"/>
    <property type="project" value="UniProtKB-KW"/>
</dbReference>
<comment type="catalytic activity">
    <reaction evidence="14">
        <text>adenosine(37) in tRNA + 2 reduced [2Fe-2S]-[ferredoxin] + 2 S-adenosyl-L-methionine = 2-methyladenosine(37) in tRNA + 5'-deoxyadenosine + L-methionine + 2 oxidized [2Fe-2S]-[ferredoxin] + S-adenosyl-L-homocysteine</text>
        <dbReference type="Rhea" id="RHEA:43332"/>
        <dbReference type="Rhea" id="RHEA-COMP:10000"/>
        <dbReference type="Rhea" id="RHEA-COMP:10001"/>
        <dbReference type="Rhea" id="RHEA-COMP:10162"/>
        <dbReference type="Rhea" id="RHEA-COMP:10485"/>
        <dbReference type="ChEBI" id="CHEBI:17319"/>
        <dbReference type="ChEBI" id="CHEBI:33737"/>
        <dbReference type="ChEBI" id="CHEBI:33738"/>
        <dbReference type="ChEBI" id="CHEBI:57844"/>
        <dbReference type="ChEBI" id="CHEBI:57856"/>
        <dbReference type="ChEBI" id="CHEBI:59789"/>
        <dbReference type="ChEBI" id="CHEBI:74411"/>
        <dbReference type="ChEBI" id="CHEBI:74497"/>
        <dbReference type="EC" id="2.1.1.192"/>
    </reaction>
</comment>
<keyword evidence="11 14" id="KW-0408">Iron</keyword>
<feature type="binding site" evidence="14">
    <location>
        <position position="305"/>
    </location>
    <ligand>
        <name>S-adenosyl-L-methionine</name>
        <dbReference type="ChEBI" id="CHEBI:59789"/>
    </ligand>
</feature>
<dbReference type="FunFam" id="1.10.150.530:FF:000003">
    <property type="entry name" value="Dual-specificity RNA methyltransferase RlmN"/>
    <property type="match status" value="1"/>
</dbReference>
<feature type="domain" description="Radical SAM core" evidence="15">
    <location>
        <begin position="107"/>
        <end position="345"/>
    </location>
</feature>
<feature type="active site" description="S-methylcysteine intermediate" evidence="14">
    <location>
        <position position="348"/>
    </location>
</feature>
<dbReference type="Gene3D" id="3.20.20.70">
    <property type="entry name" value="Aldolase class I"/>
    <property type="match status" value="1"/>
</dbReference>
<dbReference type="PANTHER" id="PTHR30544">
    <property type="entry name" value="23S RRNA METHYLTRANSFERASE"/>
    <property type="match status" value="1"/>
</dbReference>
<reference evidence="17" key="1">
    <citation type="submission" date="2013-11" db="EMBL/GenBank/DDBJ databases">
        <title>Symbiont-containing voluminous jelly as an extraordinary maternal gift for overwintering insect nymphs.</title>
        <authorList>
            <person name="Kaiwa N."/>
            <person name="Hosokawa T."/>
            <person name="Nikoh N."/>
            <person name="Meng X.Y."/>
            <person name="Tanahashi M."/>
            <person name="Moriyama M."/>
            <person name="Maeda T."/>
            <person name="Yamaguchi K."/>
            <person name="Shigenobu S."/>
            <person name="Ito M."/>
            <person name="Fukatsu T."/>
        </authorList>
    </citation>
    <scope>NUCLEOTIDE SEQUENCE [LARGE SCALE GENOMIC DNA]</scope>
    <source>
        <strain evidence="17">UwTKB</strain>
    </source>
</reference>
<dbReference type="SFLD" id="SFLDG01062">
    <property type="entry name" value="methyltransferase_(Class_A)"/>
    <property type="match status" value="1"/>
</dbReference>
<keyword evidence="7 14" id="KW-0808">Transferase</keyword>
<dbReference type="KEGG" id="sbw:TGUWTKB_1990"/>
<evidence type="ECO:0000256" key="5">
    <source>
        <dbReference type="ARBA" id="ARBA00022552"/>
    </source>
</evidence>
<evidence type="ECO:0000256" key="13">
    <source>
        <dbReference type="ARBA" id="ARBA00023157"/>
    </source>
</evidence>
<dbReference type="GO" id="GO:0002935">
    <property type="term" value="F:tRNA (adenine(37)-C2)-methyltransferase activity"/>
    <property type="evidence" value="ECO:0007669"/>
    <property type="project" value="UniProtKB-UniRule"/>
</dbReference>
<dbReference type="FunFam" id="3.20.20.70:FF:000008">
    <property type="entry name" value="Dual-specificity RNA methyltransferase RlmN"/>
    <property type="match status" value="1"/>
</dbReference>
<evidence type="ECO:0000313" key="16">
    <source>
        <dbReference type="EMBL" id="BAP58443.1"/>
    </source>
</evidence>
<dbReference type="PIRSF" id="PIRSF006004">
    <property type="entry name" value="CHP00048"/>
    <property type="match status" value="1"/>
</dbReference>
<keyword evidence="10 14" id="KW-0479">Metal-binding</keyword>
<evidence type="ECO:0000313" key="17">
    <source>
        <dbReference type="Proteomes" id="UP000031627"/>
    </source>
</evidence>
<protein>
    <recommendedName>
        <fullName evidence="14">Dual-specificity RNA methyltransferase RlmN</fullName>
        <ecNumber evidence="14">2.1.1.192</ecNumber>
    </recommendedName>
    <alternativeName>
        <fullName evidence="14">23S rRNA (adenine(2503)-C(2))-methyltransferase</fullName>
    </alternativeName>
    <alternativeName>
        <fullName evidence="14">23S rRNA m2A2503 methyltransferase</fullName>
    </alternativeName>
    <alternativeName>
        <fullName evidence="14">Ribosomal RNA large subunit methyltransferase N</fullName>
    </alternativeName>
    <alternativeName>
        <fullName evidence="14">tRNA (adenine(37)-C(2))-methyltransferase</fullName>
    </alternativeName>
    <alternativeName>
        <fullName evidence="14">tRNA m2A37 methyltransferase</fullName>
    </alternativeName>
</protein>
<dbReference type="InterPro" id="IPR004383">
    <property type="entry name" value="rRNA_lsu_MTrfase_RlmN/Cfr"/>
</dbReference>
<evidence type="ECO:0000256" key="12">
    <source>
        <dbReference type="ARBA" id="ARBA00023014"/>
    </source>
</evidence>
<dbReference type="InterPro" id="IPR007197">
    <property type="entry name" value="rSAM"/>
</dbReference>
<evidence type="ECO:0000256" key="11">
    <source>
        <dbReference type="ARBA" id="ARBA00023004"/>
    </source>
</evidence>
<dbReference type="InterPro" id="IPR048641">
    <property type="entry name" value="RlmN_N"/>
</dbReference>
<sequence length="357" mass="41046">MFFSKNHLKNEQPINLLDLTRDQMKKFLVDINEKPFRANQIMKWIYHNFCDDFEKMTNISKSLRNKLKKFSEIKIPKIIKEEKSIDGTIKWLILISTQYIETVYIPEKNRGTLCVSSQIGCPVKCSFCATGQQKFYRNLLTSEIIGQIWLIKNIQNKKKILPITNIVFMGMGEPLLNVNNVGQAILIILDDYCFGFSKRRVTISTTGIVPAFKKLKKIVDVALAISLHASNDALRNKIVPINKKYNICNLLNAIKEYTKNSYANKKGITIEYVMLNNINDSEEDAHKLIILLKKIPSKINLIPWNFIKGLPYKTSSYEKIFRFSEILMKNGFFTVIRKTKGSDINASCGQLIGEKNS</sequence>
<dbReference type="RefSeq" id="WP_052459522.1">
    <property type="nucleotide sequence ID" value="NZ_AP014521.1"/>
</dbReference>
<dbReference type="NCBIfam" id="TIGR00048">
    <property type="entry name" value="rRNA_mod_RlmN"/>
    <property type="match status" value="1"/>
</dbReference>
<feature type="binding site" evidence="14">
    <location>
        <begin position="226"/>
        <end position="228"/>
    </location>
    <ligand>
        <name>S-adenosyl-L-methionine</name>
        <dbReference type="ChEBI" id="CHEBI:59789"/>
    </ligand>
</feature>
<evidence type="ECO:0000256" key="4">
    <source>
        <dbReference type="ARBA" id="ARBA00022490"/>
    </source>
</evidence>
<dbReference type="OrthoDB" id="9793973at2"/>
<dbReference type="SFLD" id="SFLDF00275">
    <property type="entry name" value="adenosine_C2_methyltransferase"/>
    <property type="match status" value="1"/>
</dbReference>
<keyword evidence="6 14" id="KW-0489">Methyltransferase</keyword>
<dbReference type="GO" id="GO:0005737">
    <property type="term" value="C:cytoplasm"/>
    <property type="evidence" value="ECO:0007669"/>
    <property type="project" value="UniProtKB-SubCell"/>
</dbReference>
<keyword evidence="3 14" id="KW-0004">4Fe-4S</keyword>
<evidence type="ECO:0000256" key="6">
    <source>
        <dbReference type="ARBA" id="ARBA00022603"/>
    </source>
</evidence>
<dbReference type="Gene3D" id="1.10.150.530">
    <property type="match status" value="1"/>
</dbReference>
<dbReference type="AlphaFoldDB" id="A0A090AJ31"/>
<dbReference type="GO" id="GO:0070040">
    <property type="term" value="F:rRNA (adenine(2503)-C2-)-methyltransferase activity"/>
    <property type="evidence" value="ECO:0007669"/>
    <property type="project" value="UniProtKB-UniRule"/>
</dbReference>
<feature type="binding site" evidence="14">
    <location>
        <begin position="172"/>
        <end position="173"/>
    </location>
    <ligand>
        <name>S-adenosyl-L-methionine</name>
        <dbReference type="ChEBI" id="CHEBI:59789"/>
    </ligand>
</feature>
<evidence type="ECO:0000259" key="15">
    <source>
        <dbReference type="PROSITE" id="PS51918"/>
    </source>
</evidence>
<comment type="function">
    <text evidence="14">Specifically methylates position 2 of adenine 2503 in 23S rRNA and position 2 of adenine 37 in tRNAs. m2A2503 modification seems to play a crucial role in the proofreading step occurring at the peptidyl transferase center and thus would serve to optimize ribosomal fidelity.</text>
</comment>
<comment type="subcellular location">
    <subcellularLocation>
        <location evidence="1 14">Cytoplasm</location>
    </subcellularLocation>
</comment>
<evidence type="ECO:0000256" key="7">
    <source>
        <dbReference type="ARBA" id="ARBA00022679"/>
    </source>
</evidence>
<dbReference type="GO" id="GO:0051539">
    <property type="term" value="F:4 iron, 4 sulfur cluster binding"/>
    <property type="evidence" value="ECO:0007669"/>
    <property type="project" value="UniProtKB-UniRule"/>
</dbReference>
<dbReference type="STRING" id="1410383.TGUWTKB_1990"/>
<dbReference type="EMBL" id="AP014521">
    <property type="protein sequence ID" value="BAP58443.1"/>
    <property type="molecule type" value="Genomic_DNA"/>
</dbReference>
<comment type="miscellaneous">
    <text evidence="14">Reaction proceeds by a ping-pong mechanism involving intermediate methylation of a conserved cysteine residue.</text>
</comment>
<dbReference type="PROSITE" id="PS51918">
    <property type="entry name" value="RADICAL_SAM"/>
    <property type="match status" value="1"/>
</dbReference>
<gene>
    <name evidence="14 16" type="primary">rlmN</name>
    <name evidence="16" type="ORF">TGUWTKB_1990</name>
</gene>
<proteinExistence type="inferred from homology"/>
<dbReference type="EC" id="2.1.1.192" evidence="14"/>
<evidence type="ECO:0000256" key="14">
    <source>
        <dbReference type="HAMAP-Rule" id="MF_01849"/>
    </source>
</evidence>
<keyword evidence="4 14" id="KW-0963">Cytoplasm</keyword>
<dbReference type="SUPFAM" id="SSF102114">
    <property type="entry name" value="Radical SAM enzymes"/>
    <property type="match status" value="1"/>
</dbReference>
<dbReference type="PANTHER" id="PTHR30544:SF5">
    <property type="entry name" value="RADICAL SAM CORE DOMAIN-CONTAINING PROTEIN"/>
    <property type="match status" value="1"/>
</dbReference>
<dbReference type="GO" id="GO:0030488">
    <property type="term" value="P:tRNA methylation"/>
    <property type="evidence" value="ECO:0007669"/>
    <property type="project" value="UniProtKB-UniRule"/>
</dbReference>
<accession>A0A090AJ31</accession>
<dbReference type="SFLD" id="SFLDS00029">
    <property type="entry name" value="Radical_SAM"/>
    <property type="match status" value="1"/>
</dbReference>
<feature type="binding site" evidence="14">
    <location>
        <position position="121"/>
    </location>
    <ligand>
        <name>[4Fe-4S] cluster</name>
        <dbReference type="ChEBI" id="CHEBI:49883"/>
        <note>4Fe-4S-S-AdoMet</note>
    </ligand>
</feature>
<feature type="binding site" evidence="14">
    <location>
        <position position="128"/>
    </location>
    <ligand>
        <name>[4Fe-4S] cluster</name>
        <dbReference type="ChEBI" id="CHEBI:49883"/>
        <note>4Fe-4S-S-AdoMet</note>
    </ligand>
</feature>
<comment type="caution">
    <text evidence="14">Lacks conserved residue(s) required for the propagation of feature annotation.</text>
</comment>
<dbReference type="InterPro" id="IPR013785">
    <property type="entry name" value="Aldolase_TIM"/>
</dbReference>
<dbReference type="GO" id="GO:0070475">
    <property type="term" value="P:rRNA base methylation"/>
    <property type="evidence" value="ECO:0007669"/>
    <property type="project" value="UniProtKB-UniRule"/>
</dbReference>